<dbReference type="Pfam" id="PF01381">
    <property type="entry name" value="HTH_3"/>
    <property type="match status" value="1"/>
</dbReference>
<dbReference type="CDD" id="cd00093">
    <property type="entry name" value="HTH_XRE"/>
    <property type="match status" value="1"/>
</dbReference>
<dbReference type="EMBL" id="JARXRM010000025">
    <property type="protein sequence ID" value="MDH5822704.1"/>
    <property type="molecule type" value="Genomic_DNA"/>
</dbReference>
<name>A0ABT6J7A1_9GAMM</name>
<dbReference type="InterPro" id="IPR001387">
    <property type="entry name" value="Cro/C1-type_HTH"/>
</dbReference>
<proteinExistence type="predicted"/>
<gene>
    <name evidence="2" type="ORF">QFW77_06810</name>
</gene>
<dbReference type="SUPFAM" id="SSF47413">
    <property type="entry name" value="lambda repressor-like DNA-binding domains"/>
    <property type="match status" value="1"/>
</dbReference>
<protein>
    <submittedName>
        <fullName evidence="2">Helix-turn-helix transcriptional regulator</fullName>
    </submittedName>
</protein>
<sequence>MPPKSIHKPEYQTLLEMLVEIRGKAGLKQAELAALLDRSQSYVSDVERGGRRLDLLQLREYCLACNQDLVSFVRRFEKAVGDGSGAKRRASR</sequence>
<keyword evidence="3" id="KW-1185">Reference proteome</keyword>
<accession>A0ABT6J7A1</accession>
<organism evidence="2 3">
    <name type="scientific">Luteimonas endophytica</name>
    <dbReference type="NCBI Taxonomy" id="3042023"/>
    <lineage>
        <taxon>Bacteria</taxon>
        <taxon>Pseudomonadati</taxon>
        <taxon>Pseudomonadota</taxon>
        <taxon>Gammaproteobacteria</taxon>
        <taxon>Lysobacterales</taxon>
        <taxon>Lysobacteraceae</taxon>
        <taxon>Luteimonas</taxon>
    </lineage>
</organism>
<evidence type="ECO:0000313" key="2">
    <source>
        <dbReference type="EMBL" id="MDH5822704.1"/>
    </source>
</evidence>
<evidence type="ECO:0000259" key="1">
    <source>
        <dbReference type="PROSITE" id="PS50943"/>
    </source>
</evidence>
<dbReference type="RefSeq" id="WP_280573671.1">
    <property type="nucleotide sequence ID" value="NZ_JARXRM010000025.1"/>
</dbReference>
<dbReference type="PROSITE" id="PS50943">
    <property type="entry name" value="HTH_CROC1"/>
    <property type="match status" value="1"/>
</dbReference>
<dbReference type="SMART" id="SM00530">
    <property type="entry name" value="HTH_XRE"/>
    <property type="match status" value="1"/>
</dbReference>
<evidence type="ECO:0000313" key="3">
    <source>
        <dbReference type="Proteomes" id="UP001156940"/>
    </source>
</evidence>
<dbReference type="Gene3D" id="1.10.260.40">
    <property type="entry name" value="lambda repressor-like DNA-binding domains"/>
    <property type="match status" value="1"/>
</dbReference>
<dbReference type="InterPro" id="IPR010982">
    <property type="entry name" value="Lambda_DNA-bd_dom_sf"/>
</dbReference>
<dbReference type="Proteomes" id="UP001156940">
    <property type="component" value="Unassembled WGS sequence"/>
</dbReference>
<feature type="domain" description="HTH cro/C1-type" evidence="1">
    <location>
        <begin position="18"/>
        <end position="72"/>
    </location>
</feature>
<comment type="caution">
    <text evidence="2">The sequence shown here is derived from an EMBL/GenBank/DDBJ whole genome shotgun (WGS) entry which is preliminary data.</text>
</comment>
<reference evidence="2 3" key="1">
    <citation type="submission" date="2023-04" db="EMBL/GenBank/DDBJ databases">
        <title>Luteimonas endophyticus RD2P54.</title>
        <authorList>
            <person name="Sun J.-Q."/>
        </authorList>
    </citation>
    <scope>NUCLEOTIDE SEQUENCE [LARGE SCALE GENOMIC DNA]</scope>
    <source>
        <strain evidence="2 3">RD2P54</strain>
    </source>
</reference>